<gene>
    <name evidence="2" type="ORF">SAMN05216266_114164</name>
</gene>
<organism evidence="2 3">
    <name type="scientific">Amycolatopsis marina</name>
    <dbReference type="NCBI Taxonomy" id="490629"/>
    <lineage>
        <taxon>Bacteria</taxon>
        <taxon>Bacillati</taxon>
        <taxon>Actinomycetota</taxon>
        <taxon>Actinomycetes</taxon>
        <taxon>Pseudonocardiales</taxon>
        <taxon>Pseudonocardiaceae</taxon>
        <taxon>Amycolatopsis</taxon>
    </lineage>
</organism>
<dbReference type="SUPFAM" id="SSF51735">
    <property type="entry name" value="NAD(P)-binding Rossmann-fold domains"/>
    <property type="match status" value="1"/>
</dbReference>
<evidence type="ECO:0000313" key="3">
    <source>
        <dbReference type="Proteomes" id="UP000243799"/>
    </source>
</evidence>
<protein>
    <submittedName>
        <fullName evidence="2">NADH-flavin reductase</fullName>
    </submittedName>
</protein>
<name>A0A1I1BKY5_9PSEU</name>
<dbReference type="PANTHER" id="PTHR43355:SF2">
    <property type="entry name" value="FLAVIN REDUCTASE (NADPH)"/>
    <property type="match status" value="1"/>
</dbReference>
<dbReference type="Pfam" id="PF13460">
    <property type="entry name" value="NAD_binding_10"/>
    <property type="match status" value="1"/>
</dbReference>
<dbReference type="STRING" id="490629.SAMN05216266_114164"/>
<dbReference type="Proteomes" id="UP000243799">
    <property type="component" value="Unassembled WGS sequence"/>
</dbReference>
<proteinExistence type="predicted"/>
<evidence type="ECO:0000259" key="1">
    <source>
        <dbReference type="Pfam" id="PF13460"/>
    </source>
</evidence>
<dbReference type="AlphaFoldDB" id="A0A1I1BKY5"/>
<accession>A0A1I1BKY5</accession>
<dbReference type="EMBL" id="FOKG01000014">
    <property type="protein sequence ID" value="SFB50266.1"/>
    <property type="molecule type" value="Genomic_DNA"/>
</dbReference>
<reference evidence="3" key="1">
    <citation type="submission" date="2016-10" db="EMBL/GenBank/DDBJ databases">
        <authorList>
            <person name="Varghese N."/>
            <person name="Submissions S."/>
        </authorList>
    </citation>
    <scope>NUCLEOTIDE SEQUENCE [LARGE SCALE GENOMIC DNA]</scope>
    <source>
        <strain evidence="3">CGMCC 4.3568</strain>
    </source>
</reference>
<dbReference type="RefSeq" id="WP_091675287.1">
    <property type="nucleotide sequence ID" value="NZ_FOKG01000014.1"/>
</dbReference>
<feature type="domain" description="NAD(P)-binding" evidence="1">
    <location>
        <begin position="7"/>
        <end position="198"/>
    </location>
</feature>
<dbReference type="InterPro" id="IPR016040">
    <property type="entry name" value="NAD(P)-bd_dom"/>
</dbReference>
<dbReference type="PANTHER" id="PTHR43355">
    <property type="entry name" value="FLAVIN REDUCTASE (NADPH)"/>
    <property type="match status" value="1"/>
</dbReference>
<dbReference type="GO" id="GO:0004074">
    <property type="term" value="F:biliverdin reductase [NAD(P)H] activity"/>
    <property type="evidence" value="ECO:0007669"/>
    <property type="project" value="TreeGrafter"/>
</dbReference>
<keyword evidence="3" id="KW-1185">Reference proteome</keyword>
<evidence type="ECO:0000313" key="2">
    <source>
        <dbReference type="EMBL" id="SFB50266.1"/>
    </source>
</evidence>
<dbReference type="Gene3D" id="3.40.50.720">
    <property type="entry name" value="NAD(P)-binding Rossmann-like Domain"/>
    <property type="match status" value="1"/>
</dbReference>
<dbReference type="InterPro" id="IPR036291">
    <property type="entry name" value="NAD(P)-bd_dom_sf"/>
</dbReference>
<dbReference type="OrthoDB" id="3763081at2"/>
<sequence>MRITVFGATGGTGKQLVRQALDAGHSVRAVVRDPARMPIDHPELSVIEAELADTEAVRSAIDGQDAVLSALAASAKQGGIATVAVRAMLRAMEAADVRRLLVVSAAPVGPLPEGESLVGRLALPLVRAVFRDVYADLRVMEEAVVGSDAEWTIVRPPRLLDKPLSGSYRRAMGGAVAGTHAISRADLAYAMLDMINDPESVRQVVGVAAAGEVS</sequence>
<dbReference type="InterPro" id="IPR051606">
    <property type="entry name" value="Polyketide_Oxido-like"/>
</dbReference>
<dbReference type="GO" id="GO:0042602">
    <property type="term" value="F:riboflavin reductase (NADPH) activity"/>
    <property type="evidence" value="ECO:0007669"/>
    <property type="project" value="TreeGrafter"/>
</dbReference>